<dbReference type="STRING" id="177437.HRM2_37060"/>
<sequence>MTILFSLKFWSGVQLFIDLVLLGLFMALLGRLKKQASDKKSREKNVLEKTDKGAKDAVRTASQIIDMLEPLVKEADAAAKSFDGQIRDKKNLIQGLNDSLDSRIISINLLLSRAESLLARATPVPVAKNNPKTDVFDEQKRVVELYEKGLDADAIASRLSMPKGEVQLVITLKKKFVAMEDQ</sequence>
<keyword evidence="1" id="KW-0812">Transmembrane</keyword>
<dbReference type="KEGG" id="dat:HRM2_37060"/>
<evidence type="ECO:0000313" key="3">
    <source>
        <dbReference type="Proteomes" id="UP000000442"/>
    </source>
</evidence>
<evidence type="ECO:0000313" key="2">
    <source>
        <dbReference type="EMBL" id="ACN16764.1"/>
    </source>
</evidence>
<reference evidence="2 3" key="1">
    <citation type="journal article" date="2009" name="Environ. Microbiol.">
        <title>Genome sequence of Desulfobacterium autotrophicum HRM2, a marine sulfate reducer oxidizing organic carbon completely to carbon dioxide.</title>
        <authorList>
            <person name="Strittmatter A.W."/>
            <person name="Liesegang H."/>
            <person name="Rabus R."/>
            <person name="Decker I."/>
            <person name="Amann J."/>
            <person name="Andres S."/>
            <person name="Henne A."/>
            <person name="Fricke W.F."/>
            <person name="Martinez-Arias R."/>
            <person name="Bartels D."/>
            <person name="Goesmann A."/>
            <person name="Krause L."/>
            <person name="Puehler A."/>
            <person name="Klenk H.P."/>
            <person name="Richter M."/>
            <person name="Schuler M."/>
            <person name="Gloeckner F.O."/>
            <person name="Meyerdierks A."/>
            <person name="Gottschalk G."/>
            <person name="Amann R."/>
        </authorList>
    </citation>
    <scope>NUCLEOTIDE SEQUENCE [LARGE SCALE GENOMIC DNA]</scope>
    <source>
        <strain evidence="3">ATCC 43914 / DSM 3382 / HRM2</strain>
    </source>
</reference>
<gene>
    <name evidence="2" type="ordered locus">HRM2_37060</name>
</gene>
<dbReference type="RefSeq" id="WP_015905510.1">
    <property type="nucleotide sequence ID" value="NC_012108.1"/>
</dbReference>
<dbReference type="eggNOG" id="ENOG5032TZK">
    <property type="taxonomic scope" value="Bacteria"/>
</dbReference>
<evidence type="ECO:0000256" key="1">
    <source>
        <dbReference type="SAM" id="Phobius"/>
    </source>
</evidence>
<keyword evidence="1" id="KW-1133">Transmembrane helix</keyword>
<organism evidence="2 3">
    <name type="scientific">Desulforapulum autotrophicum (strain ATCC 43914 / DSM 3382 / VKM B-1955 / HRM2)</name>
    <name type="common">Desulfobacterium autotrophicum</name>
    <dbReference type="NCBI Taxonomy" id="177437"/>
    <lineage>
        <taxon>Bacteria</taxon>
        <taxon>Pseudomonadati</taxon>
        <taxon>Thermodesulfobacteriota</taxon>
        <taxon>Desulfobacteria</taxon>
        <taxon>Desulfobacterales</taxon>
        <taxon>Desulfobacteraceae</taxon>
        <taxon>Desulforapulum</taxon>
    </lineage>
</organism>
<keyword evidence="1" id="KW-0472">Membrane</keyword>
<dbReference type="OrthoDB" id="5417722at2"/>
<name>C0QA46_DESAH</name>
<dbReference type="AlphaFoldDB" id="C0QA46"/>
<keyword evidence="3" id="KW-1185">Reference proteome</keyword>
<proteinExistence type="predicted"/>
<protein>
    <submittedName>
        <fullName evidence="2">Uncharacterized protein</fullName>
    </submittedName>
</protein>
<dbReference type="HOGENOM" id="CLU_1400557_0_0_7"/>
<feature type="transmembrane region" description="Helical" evidence="1">
    <location>
        <begin position="12"/>
        <end position="32"/>
    </location>
</feature>
<dbReference type="EMBL" id="CP001087">
    <property type="protein sequence ID" value="ACN16764.1"/>
    <property type="molecule type" value="Genomic_DNA"/>
</dbReference>
<dbReference type="Proteomes" id="UP000000442">
    <property type="component" value="Chromosome"/>
</dbReference>
<accession>C0QA46</accession>